<keyword evidence="3" id="KW-0540">Nuclease</keyword>
<evidence type="ECO:0000256" key="1">
    <source>
        <dbReference type="ARBA" id="ARBA00038652"/>
    </source>
</evidence>
<dbReference type="InterPro" id="IPR051212">
    <property type="entry name" value="Type-I_RE_S_subunit"/>
</dbReference>
<gene>
    <name evidence="3" type="ORF">KQI42_04015</name>
</gene>
<name>A0ABS6E2M4_9FIRM</name>
<dbReference type="CDD" id="cd17246">
    <property type="entry name" value="RMtype1_S_SonII-TRD2-CR2_like"/>
    <property type="match status" value="1"/>
</dbReference>
<evidence type="ECO:0000259" key="2">
    <source>
        <dbReference type="Pfam" id="PF01420"/>
    </source>
</evidence>
<dbReference type="EC" id="3.1.21.-" evidence="3"/>
<dbReference type="GO" id="GO:0016787">
    <property type="term" value="F:hydrolase activity"/>
    <property type="evidence" value="ECO:0007669"/>
    <property type="project" value="UniProtKB-KW"/>
</dbReference>
<sequence length="212" mass="24726">MNKEEKEKLIREGKIRKEKPLPEITEEEKSFEIPEGWEWVRMAEVIDVRDGTHDTPKYVEEEKYPLITGKDFLNGKLTFEKTKYISKEDYEKIIKRSKVESGDIIYSMIGGNIGSMVMITDITDIAIKNVALFKRYCAESFIPKYLLYFLEGRKELMKASTKGGAQPFLSLTMLRNELFVLPPLEEQKRIVEKVDNIMNMLDELENELTTKI</sequence>
<organism evidence="3 4">
    <name type="scientific">Tissierella simiarum</name>
    <dbReference type="NCBI Taxonomy" id="2841534"/>
    <lineage>
        <taxon>Bacteria</taxon>
        <taxon>Bacillati</taxon>
        <taxon>Bacillota</taxon>
        <taxon>Tissierellia</taxon>
        <taxon>Tissierellales</taxon>
        <taxon>Tissierellaceae</taxon>
        <taxon>Tissierella</taxon>
    </lineage>
</organism>
<keyword evidence="3" id="KW-0255">Endonuclease</keyword>
<keyword evidence="4" id="KW-1185">Reference proteome</keyword>
<evidence type="ECO:0000313" key="4">
    <source>
        <dbReference type="Proteomes" id="UP000749471"/>
    </source>
</evidence>
<accession>A0ABS6E2M4</accession>
<dbReference type="EMBL" id="JAHLPM010000002">
    <property type="protein sequence ID" value="MBU5437162.1"/>
    <property type="molecule type" value="Genomic_DNA"/>
</dbReference>
<dbReference type="RefSeq" id="WP_216516968.1">
    <property type="nucleotide sequence ID" value="NZ_JAHLPM010000002.1"/>
</dbReference>
<comment type="caution">
    <text evidence="3">The sequence shown here is derived from an EMBL/GenBank/DDBJ whole genome shotgun (WGS) entry which is preliminary data.</text>
</comment>
<dbReference type="Pfam" id="PF01420">
    <property type="entry name" value="Methylase_S"/>
    <property type="match status" value="1"/>
</dbReference>
<protein>
    <submittedName>
        <fullName evidence="3">Restriction endonuclease subunit S</fullName>
        <ecNumber evidence="3">3.1.21.-</ecNumber>
    </submittedName>
</protein>
<dbReference type="PANTHER" id="PTHR43140:SF1">
    <property type="entry name" value="TYPE I RESTRICTION ENZYME ECOKI SPECIFICITY SUBUNIT"/>
    <property type="match status" value="1"/>
</dbReference>
<dbReference type="GO" id="GO:0004519">
    <property type="term" value="F:endonuclease activity"/>
    <property type="evidence" value="ECO:0007669"/>
    <property type="project" value="UniProtKB-KW"/>
</dbReference>
<feature type="domain" description="Type I restriction modification DNA specificity" evidence="2">
    <location>
        <begin position="34"/>
        <end position="212"/>
    </location>
</feature>
<dbReference type="InterPro" id="IPR000055">
    <property type="entry name" value="Restrct_endonuc_typeI_TRD"/>
</dbReference>
<keyword evidence="3" id="KW-0378">Hydrolase</keyword>
<dbReference type="Proteomes" id="UP000749471">
    <property type="component" value="Unassembled WGS sequence"/>
</dbReference>
<evidence type="ECO:0000313" key="3">
    <source>
        <dbReference type="EMBL" id="MBU5437162.1"/>
    </source>
</evidence>
<reference evidence="3 4" key="1">
    <citation type="submission" date="2021-06" db="EMBL/GenBank/DDBJ databases">
        <authorList>
            <person name="Sun Q."/>
            <person name="Li D."/>
        </authorList>
    </citation>
    <scope>NUCLEOTIDE SEQUENCE [LARGE SCALE GENOMIC DNA]</scope>
    <source>
        <strain evidence="3 4">MSJ-40</strain>
    </source>
</reference>
<dbReference type="PANTHER" id="PTHR43140">
    <property type="entry name" value="TYPE-1 RESTRICTION ENZYME ECOKI SPECIFICITY PROTEIN"/>
    <property type="match status" value="1"/>
</dbReference>
<comment type="subunit">
    <text evidence="1">The methyltransferase is composed of M and S polypeptides.</text>
</comment>
<proteinExistence type="predicted"/>